<dbReference type="SUPFAM" id="SSF52172">
    <property type="entry name" value="CheY-like"/>
    <property type="match status" value="1"/>
</dbReference>
<evidence type="ECO:0000313" key="4">
    <source>
        <dbReference type="EMBL" id="AWG24288.1"/>
    </source>
</evidence>
<dbReference type="RefSeq" id="WP_108735939.1">
    <property type="nucleotide sequence ID" value="NZ_CP020919.1"/>
</dbReference>
<name>A0A2S1LKN8_9FLAO</name>
<keyword evidence="4" id="KW-0238">DNA-binding</keyword>
<dbReference type="PROSITE" id="PS50110">
    <property type="entry name" value="RESPONSE_REGULATORY"/>
    <property type="match status" value="1"/>
</dbReference>
<sequence length="264" mass="30700">MKYPYVIIDDDLESTSEIKLELDNFSDFFLVGTSDNYEKGLNLILETHPILVFLEIDPLEEQSQLSFKLIHELTQYLKILPRIIVVTKGRQHAYEAIKHNVFDYLVKPLRTQDMRKALLRFEYAVENTASEIHNFGITNKNSQFLREVKNQTICLKSYGDYRFVDTEDIVYLQADNNSTDLFINNGDTITAFKTLKHFENTLPAQFVRIHNSYVINMNYVSRIHLGNSACYIKNSKIKLPFSKSYKKNIDLIISVIPTADIKEI</sequence>
<dbReference type="InterPro" id="IPR011006">
    <property type="entry name" value="CheY-like_superfamily"/>
</dbReference>
<keyword evidence="5" id="KW-1185">Reference proteome</keyword>
<dbReference type="KEGG" id="fki:FK004_03135"/>
<dbReference type="PANTHER" id="PTHR37299">
    <property type="entry name" value="TRANSCRIPTIONAL REGULATOR-RELATED"/>
    <property type="match status" value="1"/>
</dbReference>
<dbReference type="OrthoDB" id="2168082at2"/>
<dbReference type="GO" id="GO:0000156">
    <property type="term" value="F:phosphorelay response regulator activity"/>
    <property type="evidence" value="ECO:0007669"/>
    <property type="project" value="InterPro"/>
</dbReference>
<evidence type="ECO:0000256" key="1">
    <source>
        <dbReference type="PROSITE-ProRule" id="PRU00169"/>
    </source>
</evidence>
<dbReference type="InterPro" id="IPR001789">
    <property type="entry name" value="Sig_transdc_resp-reg_receiver"/>
</dbReference>
<dbReference type="InterPro" id="IPR046947">
    <property type="entry name" value="LytR-like"/>
</dbReference>
<organism evidence="4 5">
    <name type="scientific">Flavobacterium kingsejongi</name>
    <dbReference type="NCBI Taxonomy" id="1678728"/>
    <lineage>
        <taxon>Bacteria</taxon>
        <taxon>Pseudomonadati</taxon>
        <taxon>Bacteroidota</taxon>
        <taxon>Flavobacteriia</taxon>
        <taxon>Flavobacteriales</taxon>
        <taxon>Flavobacteriaceae</taxon>
        <taxon>Flavobacterium</taxon>
    </lineage>
</organism>
<dbReference type="Gene3D" id="2.40.50.1020">
    <property type="entry name" value="LytTr DNA-binding domain"/>
    <property type="match status" value="1"/>
</dbReference>
<evidence type="ECO:0000259" key="2">
    <source>
        <dbReference type="PROSITE" id="PS50110"/>
    </source>
</evidence>
<dbReference type="PANTHER" id="PTHR37299:SF1">
    <property type="entry name" value="STAGE 0 SPORULATION PROTEIN A HOMOLOG"/>
    <property type="match status" value="1"/>
</dbReference>
<evidence type="ECO:0000259" key="3">
    <source>
        <dbReference type="PROSITE" id="PS50930"/>
    </source>
</evidence>
<dbReference type="Proteomes" id="UP000244677">
    <property type="component" value="Chromosome"/>
</dbReference>
<dbReference type="SMART" id="SM00850">
    <property type="entry name" value="LytTR"/>
    <property type="match status" value="1"/>
</dbReference>
<dbReference type="AlphaFoldDB" id="A0A2S1LKN8"/>
<reference evidence="4 5" key="1">
    <citation type="submission" date="2017-04" db="EMBL/GenBank/DDBJ databases">
        <title>Complete genome sequence of Flavobacterium kingsejong AJ004.</title>
        <authorList>
            <person name="Lee P.C."/>
        </authorList>
    </citation>
    <scope>NUCLEOTIDE SEQUENCE [LARGE SCALE GENOMIC DNA]</scope>
    <source>
        <strain evidence="4 5">AJ004</strain>
    </source>
</reference>
<feature type="domain" description="Response regulatory" evidence="2">
    <location>
        <begin position="4"/>
        <end position="122"/>
    </location>
</feature>
<protein>
    <submittedName>
        <fullName evidence="4">DNA-binding response regulator</fullName>
    </submittedName>
</protein>
<dbReference type="Pfam" id="PF04397">
    <property type="entry name" value="LytTR"/>
    <property type="match status" value="1"/>
</dbReference>
<accession>A0A2S1LKN8</accession>
<dbReference type="EMBL" id="CP020919">
    <property type="protein sequence ID" value="AWG24288.1"/>
    <property type="molecule type" value="Genomic_DNA"/>
</dbReference>
<comment type="caution">
    <text evidence="1">Lacks conserved residue(s) required for the propagation of feature annotation.</text>
</comment>
<feature type="domain" description="HTH LytTR-type" evidence="3">
    <location>
        <begin position="153"/>
        <end position="255"/>
    </location>
</feature>
<dbReference type="Gene3D" id="3.40.50.2300">
    <property type="match status" value="1"/>
</dbReference>
<dbReference type="InterPro" id="IPR007492">
    <property type="entry name" value="LytTR_DNA-bd_dom"/>
</dbReference>
<proteinExistence type="predicted"/>
<gene>
    <name evidence="4" type="ORF">FK004_03135</name>
</gene>
<dbReference type="GO" id="GO:0003677">
    <property type="term" value="F:DNA binding"/>
    <property type="evidence" value="ECO:0007669"/>
    <property type="project" value="UniProtKB-KW"/>
</dbReference>
<dbReference type="PROSITE" id="PS50930">
    <property type="entry name" value="HTH_LYTTR"/>
    <property type="match status" value="1"/>
</dbReference>
<evidence type="ECO:0000313" key="5">
    <source>
        <dbReference type="Proteomes" id="UP000244677"/>
    </source>
</evidence>